<keyword evidence="1" id="KW-0812">Transmembrane</keyword>
<keyword evidence="1" id="KW-1133">Transmembrane helix</keyword>
<gene>
    <name evidence="2" type="ORF">D3H34_15320</name>
</gene>
<proteinExistence type="predicted"/>
<feature type="transmembrane region" description="Helical" evidence="1">
    <location>
        <begin position="40"/>
        <end position="64"/>
    </location>
</feature>
<dbReference type="AlphaFoldDB" id="A0A9X8D4K6"/>
<dbReference type="EMBL" id="QXMN01000017">
    <property type="protein sequence ID" value="RIX79108.1"/>
    <property type="molecule type" value="Genomic_DNA"/>
</dbReference>
<dbReference type="Proteomes" id="UP000265619">
    <property type="component" value="Unassembled WGS sequence"/>
</dbReference>
<evidence type="ECO:0000313" key="3">
    <source>
        <dbReference type="Proteomes" id="UP000265619"/>
    </source>
</evidence>
<protein>
    <submittedName>
        <fullName evidence="2">Uncharacterized protein</fullName>
    </submittedName>
</protein>
<name>A0A9X8D4K6_9BURK</name>
<sequence length="158" mass="17413">MKNRLIVQFLLAVWGLCFMRVVYAATFAVEVRGFDYESLMWGAVAGLLGGALRTIFTLATENVVVYSVLKEARKDLVVSFLAGGAAYLLMLAITSKWPDLITRDIRMVVIVAAGWTRVAFFNRLNQLVTSKLDKTNENLRAGAKVIPPASDVMPLGDK</sequence>
<dbReference type="RefSeq" id="WP_119554380.1">
    <property type="nucleotide sequence ID" value="NZ_QXMN01000017.1"/>
</dbReference>
<keyword evidence="1" id="KW-0472">Membrane</keyword>
<dbReference type="OrthoDB" id="8905273at2"/>
<accession>A0A9X8D4K6</accession>
<evidence type="ECO:0000256" key="1">
    <source>
        <dbReference type="SAM" id="Phobius"/>
    </source>
</evidence>
<feature type="transmembrane region" description="Helical" evidence="1">
    <location>
        <begin position="76"/>
        <end position="93"/>
    </location>
</feature>
<reference evidence="2 3" key="1">
    <citation type="submission" date="2018-09" db="EMBL/GenBank/DDBJ databases">
        <title>Acidovorax cavernicola nov. sp. isolated from Gruta de las Maravillas (Aracena, Spain).</title>
        <authorList>
            <person name="Jurado V."/>
            <person name="Gutierrez-Patricio S."/>
            <person name="Gonzalez-Pimentel J.L."/>
            <person name="Miller A.Z."/>
            <person name="Laiz L."/>
            <person name="Saiz-Jimenez C."/>
        </authorList>
    </citation>
    <scope>NUCLEOTIDE SEQUENCE [LARGE SCALE GENOMIC DNA]</scope>
    <source>
        <strain evidence="2 3">1011MAR4D40.2</strain>
    </source>
</reference>
<keyword evidence="3" id="KW-1185">Reference proteome</keyword>
<comment type="caution">
    <text evidence="2">The sequence shown here is derived from an EMBL/GenBank/DDBJ whole genome shotgun (WGS) entry which is preliminary data.</text>
</comment>
<evidence type="ECO:0000313" key="2">
    <source>
        <dbReference type="EMBL" id="RIX79108.1"/>
    </source>
</evidence>
<feature type="transmembrane region" description="Helical" evidence="1">
    <location>
        <begin position="105"/>
        <end position="124"/>
    </location>
</feature>
<organism evidence="2 3">
    <name type="scientific">Acidovorax cavernicola</name>
    <dbReference type="NCBI Taxonomy" id="1675792"/>
    <lineage>
        <taxon>Bacteria</taxon>
        <taxon>Pseudomonadati</taxon>
        <taxon>Pseudomonadota</taxon>
        <taxon>Betaproteobacteria</taxon>
        <taxon>Burkholderiales</taxon>
        <taxon>Comamonadaceae</taxon>
        <taxon>Acidovorax</taxon>
    </lineage>
</organism>